<keyword evidence="3" id="KW-1185">Reference proteome</keyword>
<evidence type="ECO:0000313" key="3">
    <source>
        <dbReference type="Proteomes" id="UP001220324"/>
    </source>
</evidence>
<name>A0AAD6G8T7_9EURO</name>
<feature type="compositionally biased region" description="Acidic residues" evidence="1">
    <location>
        <begin position="13"/>
        <end position="22"/>
    </location>
</feature>
<protein>
    <submittedName>
        <fullName evidence="2">Uncharacterized protein</fullName>
    </submittedName>
</protein>
<evidence type="ECO:0000256" key="1">
    <source>
        <dbReference type="SAM" id="MobiDB-lite"/>
    </source>
</evidence>
<gene>
    <name evidence="2" type="ORF">N7494_011041</name>
</gene>
<evidence type="ECO:0000313" key="2">
    <source>
        <dbReference type="EMBL" id="KAJ5524391.1"/>
    </source>
</evidence>
<dbReference type="AlphaFoldDB" id="A0AAD6G8T7"/>
<sequence length="224" mass="25616">MFDPNVVLKTPVDSDDEGENEDEVVVKPPIDIECIFGEFMELVESQAALGVEDIAQTKHELVIPFPPRQMLLINPHNSGICDIIVVLPDIMCGFKAKNGSEMHAHLRTAHHGAIVRPMRHNMNHAWNTSVNVLKRWVLTGGWREANYRMEPIRSDRGSLIDLFCQDLERIAREDASFAAKYGCQFHRYSAHLESMDDVEYGEPGYRYLVPGEVKVYYKDDRFLV</sequence>
<comment type="caution">
    <text evidence="2">The sequence shown here is derived from an EMBL/GenBank/DDBJ whole genome shotgun (WGS) entry which is preliminary data.</text>
</comment>
<accession>A0AAD6G8T7</accession>
<organism evidence="2 3">
    <name type="scientific">Penicillium frequentans</name>
    <dbReference type="NCBI Taxonomy" id="3151616"/>
    <lineage>
        <taxon>Eukaryota</taxon>
        <taxon>Fungi</taxon>
        <taxon>Dikarya</taxon>
        <taxon>Ascomycota</taxon>
        <taxon>Pezizomycotina</taxon>
        <taxon>Eurotiomycetes</taxon>
        <taxon>Eurotiomycetidae</taxon>
        <taxon>Eurotiales</taxon>
        <taxon>Aspergillaceae</taxon>
        <taxon>Penicillium</taxon>
    </lineage>
</organism>
<feature type="region of interest" description="Disordered" evidence="1">
    <location>
        <begin position="1"/>
        <end position="22"/>
    </location>
</feature>
<reference evidence="2 3" key="1">
    <citation type="journal article" date="2023" name="IMA Fungus">
        <title>Comparative genomic study of the Penicillium genus elucidates a diverse pangenome and 15 lateral gene transfer events.</title>
        <authorList>
            <person name="Petersen C."/>
            <person name="Sorensen T."/>
            <person name="Nielsen M.R."/>
            <person name="Sondergaard T.E."/>
            <person name="Sorensen J.L."/>
            <person name="Fitzpatrick D.A."/>
            <person name="Frisvad J.C."/>
            <person name="Nielsen K.L."/>
        </authorList>
    </citation>
    <scope>NUCLEOTIDE SEQUENCE [LARGE SCALE GENOMIC DNA]</scope>
    <source>
        <strain evidence="2 3">IBT 35679</strain>
    </source>
</reference>
<dbReference type="EMBL" id="JAQIZZ010000008">
    <property type="protein sequence ID" value="KAJ5524391.1"/>
    <property type="molecule type" value="Genomic_DNA"/>
</dbReference>
<proteinExistence type="predicted"/>
<dbReference type="Proteomes" id="UP001220324">
    <property type="component" value="Unassembled WGS sequence"/>
</dbReference>